<evidence type="ECO:0000256" key="2">
    <source>
        <dbReference type="ARBA" id="ARBA00004718"/>
    </source>
</evidence>
<dbReference type="GeneID" id="136817403"/>
<name>A0A7M5WQN9_9CNID</name>
<dbReference type="InterPro" id="IPR026846">
    <property type="entry name" value="Nse2(Mms21)"/>
</dbReference>
<reference evidence="16" key="1">
    <citation type="submission" date="2021-01" db="UniProtKB">
        <authorList>
            <consortium name="EnsemblMetazoa"/>
        </authorList>
    </citation>
    <scope>IDENTIFICATION</scope>
</reference>
<comment type="pathway">
    <text evidence="2">Protein modification; protein sumoylation.</text>
</comment>
<evidence type="ECO:0000256" key="9">
    <source>
        <dbReference type="ARBA" id="ARBA00022833"/>
    </source>
</evidence>
<dbReference type="UniPathway" id="UPA00886"/>
<evidence type="ECO:0000256" key="6">
    <source>
        <dbReference type="ARBA" id="ARBA00022723"/>
    </source>
</evidence>
<dbReference type="GO" id="GO:0005634">
    <property type="term" value="C:nucleus"/>
    <property type="evidence" value="ECO:0007669"/>
    <property type="project" value="UniProtKB-SubCell"/>
</dbReference>
<evidence type="ECO:0000256" key="10">
    <source>
        <dbReference type="ARBA" id="ARBA00023242"/>
    </source>
</evidence>
<keyword evidence="10" id="KW-0539">Nucleus</keyword>
<organism evidence="16 17">
    <name type="scientific">Clytia hemisphaerica</name>
    <dbReference type="NCBI Taxonomy" id="252671"/>
    <lineage>
        <taxon>Eukaryota</taxon>
        <taxon>Metazoa</taxon>
        <taxon>Cnidaria</taxon>
        <taxon>Hydrozoa</taxon>
        <taxon>Hydroidolina</taxon>
        <taxon>Leptothecata</taxon>
        <taxon>Obeliida</taxon>
        <taxon>Clytiidae</taxon>
        <taxon>Clytia</taxon>
    </lineage>
</organism>
<evidence type="ECO:0000256" key="13">
    <source>
        <dbReference type="PROSITE-ProRule" id="PRU00452"/>
    </source>
</evidence>
<dbReference type="AlphaFoldDB" id="A0A7M5WQN9"/>
<evidence type="ECO:0000256" key="8">
    <source>
        <dbReference type="ARBA" id="ARBA00022786"/>
    </source>
</evidence>
<dbReference type="RefSeq" id="XP_066929847.1">
    <property type="nucleotide sequence ID" value="XM_067073746.1"/>
</dbReference>
<dbReference type="PANTHER" id="PTHR21330:SF1">
    <property type="entry name" value="E3 SUMO-PROTEIN LIGASE NSE2"/>
    <property type="match status" value="1"/>
</dbReference>
<sequence length="236" mass="26756">MAFFRYLDDSTEKFTKLDRVIKSGFKLTTEAADDLEKGDENVRELRDLMIQYASMEHDMKNYLKAAAEAKLVFEDSMNGDPDGENEVDFEVIFADKLQTVSTKNSKDDFSKHKSVKAFDETVMEHHFGGSQNESESGEHGSVANGDNDDDDDEIEMTQDDSQRFICPLTKIEMVDPVKNICGHNYSRVAIETHIKNNKNRVQGIRCPVAGCAHMVSRDTLEDNAVLAYKIKQKNRN</sequence>
<dbReference type="InterPro" id="IPR004181">
    <property type="entry name" value="Znf_MIZ"/>
</dbReference>
<dbReference type="PANTHER" id="PTHR21330">
    <property type="entry name" value="E3 SUMO-PROTEIN LIGASE NSE2"/>
    <property type="match status" value="1"/>
</dbReference>
<evidence type="ECO:0000313" key="16">
    <source>
        <dbReference type="EnsemblMetazoa" id="CLYHEMP002682.1"/>
    </source>
</evidence>
<evidence type="ECO:0000256" key="12">
    <source>
        <dbReference type="ARBA" id="ARBA00032533"/>
    </source>
</evidence>
<evidence type="ECO:0000259" key="15">
    <source>
        <dbReference type="PROSITE" id="PS51044"/>
    </source>
</evidence>
<comment type="similarity">
    <text evidence="3">Belongs to the NSE2 family.</text>
</comment>
<dbReference type="GO" id="GO:0000724">
    <property type="term" value="P:double-strand break repair via homologous recombination"/>
    <property type="evidence" value="ECO:0007669"/>
    <property type="project" value="InterPro"/>
</dbReference>
<feature type="region of interest" description="Disordered" evidence="14">
    <location>
        <begin position="127"/>
        <end position="154"/>
    </location>
</feature>
<dbReference type="Pfam" id="PF11789">
    <property type="entry name" value="zf-Nse"/>
    <property type="match status" value="1"/>
</dbReference>
<keyword evidence="17" id="KW-1185">Reference proteome</keyword>
<dbReference type="SUPFAM" id="SSF57850">
    <property type="entry name" value="RING/U-box"/>
    <property type="match status" value="1"/>
</dbReference>
<feature type="domain" description="SP-RING-type" evidence="15">
    <location>
        <begin position="150"/>
        <end position="236"/>
    </location>
</feature>
<dbReference type="OrthoDB" id="26899at2759"/>
<dbReference type="GO" id="GO:0008270">
    <property type="term" value="F:zinc ion binding"/>
    <property type="evidence" value="ECO:0007669"/>
    <property type="project" value="UniProtKB-KW"/>
</dbReference>
<evidence type="ECO:0000256" key="14">
    <source>
        <dbReference type="SAM" id="MobiDB-lite"/>
    </source>
</evidence>
<keyword evidence="9" id="KW-0862">Zinc</keyword>
<evidence type="ECO:0000256" key="1">
    <source>
        <dbReference type="ARBA" id="ARBA00004123"/>
    </source>
</evidence>
<keyword evidence="7 13" id="KW-0863">Zinc-finger</keyword>
<dbReference type="EnsemblMetazoa" id="CLYHEMT002682.1">
    <property type="protein sequence ID" value="CLYHEMP002682.1"/>
    <property type="gene ID" value="CLYHEMG002682"/>
</dbReference>
<dbReference type="Proteomes" id="UP000594262">
    <property type="component" value="Unplaced"/>
</dbReference>
<protein>
    <recommendedName>
        <fullName evidence="4">E3 SUMO-protein ligase NSE2</fullName>
    </recommendedName>
    <alternativeName>
        <fullName evidence="11">E3 SUMO-protein transferase NSE2</fullName>
    </alternativeName>
    <alternativeName>
        <fullName evidence="12">Non-structural maintenance of chromosomes element 2 homolog</fullName>
    </alternativeName>
</protein>
<keyword evidence="6" id="KW-0479">Metal-binding</keyword>
<dbReference type="PROSITE" id="PS51044">
    <property type="entry name" value="ZF_SP_RING"/>
    <property type="match status" value="1"/>
</dbReference>
<dbReference type="CDD" id="cd16651">
    <property type="entry name" value="SPL-RING_NSE2"/>
    <property type="match status" value="1"/>
</dbReference>
<evidence type="ECO:0000256" key="4">
    <source>
        <dbReference type="ARBA" id="ARBA00020923"/>
    </source>
</evidence>
<evidence type="ECO:0000256" key="5">
    <source>
        <dbReference type="ARBA" id="ARBA00022679"/>
    </source>
</evidence>
<dbReference type="GO" id="GO:0030915">
    <property type="term" value="C:Smc5-Smc6 complex"/>
    <property type="evidence" value="ECO:0007669"/>
    <property type="project" value="InterPro"/>
</dbReference>
<evidence type="ECO:0000313" key="17">
    <source>
        <dbReference type="Proteomes" id="UP000594262"/>
    </source>
</evidence>
<keyword evidence="8" id="KW-0833">Ubl conjugation pathway</keyword>
<comment type="subcellular location">
    <subcellularLocation>
        <location evidence="1">Nucleus</location>
    </subcellularLocation>
</comment>
<dbReference type="GO" id="GO:0016925">
    <property type="term" value="P:protein sumoylation"/>
    <property type="evidence" value="ECO:0007669"/>
    <property type="project" value="UniProtKB-UniPathway"/>
</dbReference>
<dbReference type="GO" id="GO:0061665">
    <property type="term" value="F:SUMO ligase activity"/>
    <property type="evidence" value="ECO:0007669"/>
    <property type="project" value="TreeGrafter"/>
</dbReference>
<evidence type="ECO:0000256" key="7">
    <source>
        <dbReference type="ARBA" id="ARBA00022771"/>
    </source>
</evidence>
<keyword evidence="5" id="KW-0808">Transferase</keyword>
<accession>A0A7M5WQN9</accession>
<dbReference type="Gene3D" id="3.30.40.10">
    <property type="entry name" value="Zinc/RING finger domain, C3HC4 (zinc finger)"/>
    <property type="match status" value="1"/>
</dbReference>
<proteinExistence type="inferred from homology"/>
<dbReference type="InterPro" id="IPR013083">
    <property type="entry name" value="Znf_RING/FYVE/PHD"/>
</dbReference>
<evidence type="ECO:0000256" key="3">
    <source>
        <dbReference type="ARBA" id="ARBA00008212"/>
    </source>
</evidence>
<evidence type="ECO:0000256" key="11">
    <source>
        <dbReference type="ARBA" id="ARBA00031731"/>
    </source>
</evidence>